<organism evidence="2 3">
    <name type="scientific">Diacronema lutheri</name>
    <name type="common">Unicellular marine alga</name>
    <name type="synonym">Monochrysis lutheri</name>
    <dbReference type="NCBI Taxonomy" id="2081491"/>
    <lineage>
        <taxon>Eukaryota</taxon>
        <taxon>Haptista</taxon>
        <taxon>Haptophyta</taxon>
        <taxon>Pavlovophyceae</taxon>
        <taxon>Pavlovales</taxon>
        <taxon>Pavlovaceae</taxon>
        <taxon>Diacronema</taxon>
    </lineage>
</organism>
<feature type="region of interest" description="Disordered" evidence="1">
    <location>
        <begin position="264"/>
        <end position="310"/>
    </location>
</feature>
<feature type="compositionally biased region" description="Low complexity" evidence="1">
    <location>
        <begin position="1"/>
        <end position="17"/>
    </location>
</feature>
<accession>A0A8J5X6N2</accession>
<evidence type="ECO:0000313" key="3">
    <source>
        <dbReference type="Proteomes" id="UP000751190"/>
    </source>
</evidence>
<keyword evidence="3" id="KW-1185">Reference proteome</keyword>
<proteinExistence type="predicted"/>
<reference evidence="2" key="1">
    <citation type="submission" date="2021-05" db="EMBL/GenBank/DDBJ databases">
        <title>The genome of the haptophyte Pavlova lutheri (Diacronema luteri, Pavlovales) - a model for lipid biosynthesis in eukaryotic algae.</title>
        <authorList>
            <person name="Hulatt C.J."/>
            <person name="Posewitz M.C."/>
        </authorList>
    </citation>
    <scope>NUCLEOTIDE SEQUENCE</scope>
    <source>
        <strain evidence="2">NIVA-4/92</strain>
    </source>
</reference>
<protein>
    <submittedName>
        <fullName evidence="2">Uncharacterized protein</fullName>
    </submittedName>
</protein>
<dbReference type="EMBL" id="JAGTXO010000084">
    <property type="protein sequence ID" value="KAG8457077.1"/>
    <property type="molecule type" value="Genomic_DNA"/>
</dbReference>
<evidence type="ECO:0000256" key="1">
    <source>
        <dbReference type="SAM" id="MobiDB-lite"/>
    </source>
</evidence>
<feature type="region of interest" description="Disordered" evidence="1">
    <location>
        <begin position="178"/>
        <end position="243"/>
    </location>
</feature>
<comment type="caution">
    <text evidence="2">The sequence shown here is derived from an EMBL/GenBank/DDBJ whole genome shotgun (WGS) entry which is preliminary data.</text>
</comment>
<name>A0A8J5X6N2_DIALT</name>
<dbReference type="Proteomes" id="UP000751190">
    <property type="component" value="Unassembled WGS sequence"/>
</dbReference>
<feature type="region of interest" description="Disordered" evidence="1">
    <location>
        <begin position="1"/>
        <end position="35"/>
    </location>
</feature>
<dbReference type="AlphaFoldDB" id="A0A8J5X6N2"/>
<gene>
    <name evidence="2" type="ORF">KFE25_001243</name>
</gene>
<sequence length="310" mass="31502">MGTMGEARAAARPARAPSAPPGEEARGRPSSAVTRSGRLFDALGSRAAAAPRLGAPRCASARGAELRASLARSYPRGALPASHALAPRRPSSAPGRAWPYVAVSPQWSWTGGGARDCLAAARPASGGAQPLSQEGARDALAASLPGPPRGASFGQRLDSDVSLSQLFASGAFGPPSFEFQRDAAVPRSPGPAHYEPLARVGAARGRPVPESSAPPRRADAGGGLGTAAHPGPSLPHPDWPLGRSFRARAAGSFVSGAEGREAGKVREGFYWPAAPVPPARPRDSPAAGARARARAGDERWLSGGRGKGGP</sequence>
<feature type="region of interest" description="Disordered" evidence="1">
    <location>
        <begin position="123"/>
        <end position="157"/>
    </location>
</feature>
<feature type="region of interest" description="Disordered" evidence="1">
    <location>
        <begin position="77"/>
        <end position="97"/>
    </location>
</feature>
<evidence type="ECO:0000313" key="2">
    <source>
        <dbReference type="EMBL" id="KAG8457077.1"/>
    </source>
</evidence>